<keyword evidence="3" id="KW-1185">Reference proteome</keyword>
<dbReference type="RefSeq" id="WP_221336514.1">
    <property type="nucleotide sequence ID" value="NZ_BAABIX010000007.1"/>
</dbReference>
<sequence length="274" mass="30154">MRVIGTGFGRTGTLSLKTALERLGFGPCHHMVEVFRHPEQIRAWLDAASGGPVDYDALLAGYASCVDGPASAHWRELAERYPEAKVVLTVRDPEQWLASMRRTLFMQRRRMDSLPGRAAIALSSLLGTDLAAFVRMVDATLDARTFARPADREPERAIALFRAHTERVAAAIAPERLLVFDVREGWAPLCAFLEVPVPDEPFPRVNDTSEFTRSGRGRAAPMLLRRTRRRVIDHGAVTAGLGHRAELQLRPDAGPVPGGAGGADLSPHRGDRRR</sequence>
<evidence type="ECO:0000313" key="3">
    <source>
        <dbReference type="Proteomes" id="UP000578449"/>
    </source>
</evidence>
<dbReference type="Gene3D" id="3.40.50.300">
    <property type="entry name" value="P-loop containing nucleotide triphosphate hydrolases"/>
    <property type="match status" value="1"/>
</dbReference>
<dbReference type="AlphaFoldDB" id="A0A840P5F2"/>
<dbReference type="SUPFAM" id="SSF52540">
    <property type="entry name" value="P-loop containing nucleoside triphosphate hydrolases"/>
    <property type="match status" value="1"/>
</dbReference>
<protein>
    <recommendedName>
        <fullName evidence="4">Sulfotransferase family protein</fullName>
    </recommendedName>
</protein>
<evidence type="ECO:0000313" key="2">
    <source>
        <dbReference type="EMBL" id="MBB5134572.1"/>
    </source>
</evidence>
<proteinExistence type="predicted"/>
<dbReference type="PANTHER" id="PTHR36978">
    <property type="entry name" value="P-LOOP CONTAINING NUCLEOTIDE TRIPHOSPHATE HYDROLASE"/>
    <property type="match status" value="1"/>
</dbReference>
<accession>A0A840P5F2</accession>
<dbReference type="PANTHER" id="PTHR36978:SF4">
    <property type="entry name" value="P-LOOP CONTAINING NUCLEOSIDE TRIPHOSPHATE HYDROLASE PROTEIN"/>
    <property type="match status" value="1"/>
</dbReference>
<evidence type="ECO:0000256" key="1">
    <source>
        <dbReference type="SAM" id="MobiDB-lite"/>
    </source>
</evidence>
<dbReference type="Proteomes" id="UP000578449">
    <property type="component" value="Unassembled WGS sequence"/>
</dbReference>
<dbReference type="InterPro" id="IPR040632">
    <property type="entry name" value="Sulfotransfer_4"/>
</dbReference>
<evidence type="ECO:0008006" key="4">
    <source>
        <dbReference type="Google" id="ProtNLM"/>
    </source>
</evidence>
<feature type="region of interest" description="Disordered" evidence="1">
    <location>
        <begin position="248"/>
        <end position="274"/>
    </location>
</feature>
<dbReference type="EMBL" id="JACHGN010000008">
    <property type="protein sequence ID" value="MBB5134572.1"/>
    <property type="molecule type" value="Genomic_DNA"/>
</dbReference>
<comment type="caution">
    <text evidence="2">The sequence shown here is derived from an EMBL/GenBank/DDBJ whole genome shotgun (WGS) entry which is preliminary data.</text>
</comment>
<reference evidence="2 3" key="1">
    <citation type="submission" date="2020-08" db="EMBL/GenBank/DDBJ databases">
        <title>Genomic Encyclopedia of Type Strains, Phase IV (KMG-IV): sequencing the most valuable type-strain genomes for metagenomic binning, comparative biology and taxonomic classification.</title>
        <authorList>
            <person name="Goeker M."/>
        </authorList>
    </citation>
    <scope>NUCLEOTIDE SEQUENCE [LARGE SCALE GENOMIC DNA]</scope>
    <source>
        <strain evidence="2 3">DSM 45615</strain>
    </source>
</reference>
<dbReference type="InterPro" id="IPR027417">
    <property type="entry name" value="P-loop_NTPase"/>
</dbReference>
<gene>
    <name evidence="2" type="ORF">HNP84_004304</name>
</gene>
<dbReference type="Pfam" id="PF17784">
    <property type="entry name" value="Sulfotransfer_4"/>
    <property type="match status" value="1"/>
</dbReference>
<name>A0A840P5F2_9ACTN</name>
<organism evidence="2 3">
    <name type="scientific">Thermocatellispora tengchongensis</name>
    <dbReference type="NCBI Taxonomy" id="1073253"/>
    <lineage>
        <taxon>Bacteria</taxon>
        <taxon>Bacillati</taxon>
        <taxon>Actinomycetota</taxon>
        <taxon>Actinomycetes</taxon>
        <taxon>Streptosporangiales</taxon>
        <taxon>Streptosporangiaceae</taxon>
        <taxon>Thermocatellispora</taxon>
    </lineage>
</organism>